<dbReference type="AlphaFoldDB" id="A0A1X2EHX8"/>
<dbReference type="Proteomes" id="UP000193317">
    <property type="component" value="Unassembled WGS sequence"/>
</dbReference>
<dbReference type="PROSITE" id="PS51257">
    <property type="entry name" value="PROKAR_LIPOPROTEIN"/>
    <property type="match status" value="1"/>
</dbReference>
<gene>
    <name evidence="3" type="ORF">AWC27_28680</name>
</gene>
<accession>A0A1X2EHX8</accession>
<dbReference type="InterPro" id="IPR038232">
    <property type="entry name" value="PknH-like_Extracell_sf"/>
</dbReference>
<reference evidence="3 4" key="1">
    <citation type="submission" date="2016-01" db="EMBL/GenBank/DDBJ databases">
        <title>The new phylogeny of the genus Mycobacterium.</title>
        <authorList>
            <person name="Tarcisio F."/>
            <person name="Conor M."/>
            <person name="Antonella G."/>
            <person name="Elisabetta G."/>
            <person name="Giulia F.S."/>
            <person name="Sara T."/>
            <person name="Anna F."/>
            <person name="Clotilde B."/>
            <person name="Roberto B."/>
            <person name="Veronica D.S."/>
            <person name="Fabio R."/>
            <person name="Monica P."/>
            <person name="Olivier J."/>
            <person name="Enrico T."/>
            <person name="Nicola S."/>
        </authorList>
    </citation>
    <scope>NUCLEOTIDE SEQUENCE [LARGE SCALE GENOMIC DNA]</scope>
    <source>
        <strain evidence="3 4">DSM 44166</strain>
    </source>
</reference>
<protein>
    <recommendedName>
        <fullName evidence="2">PknH-like extracellular domain-containing protein</fullName>
    </recommendedName>
</protein>
<dbReference type="Pfam" id="PF14032">
    <property type="entry name" value="PknH_C"/>
    <property type="match status" value="1"/>
</dbReference>
<sequence length="238" mass="25276">MVRWKPSRRAPAGAARFLAIVVCLALSACSTIVAGSPKAASGHPGSGGPIRPSQLEDLLTPSASFSVLPDKPLVEDDMQSALFIGADPAGCHGVVAFGRFPLFPPTYTGREARTQQDHQTNQHQLLEVSATYPSSFDAAGFLTSIRNSVSSCQHPVTAWGDDGRKMTVNPAPLAPSPPEAAQWMTNLAGQRWVCEFAVIAKANVVSEIVTCSPDRSIDITALVAKRIKKIDELLKSTA</sequence>
<dbReference type="Gene3D" id="3.40.1000.70">
    <property type="entry name" value="PknH-like extracellular domain"/>
    <property type="match status" value="1"/>
</dbReference>
<organism evidence="3 4">
    <name type="scientific">Mycobacterium szulgai</name>
    <dbReference type="NCBI Taxonomy" id="1787"/>
    <lineage>
        <taxon>Bacteria</taxon>
        <taxon>Bacillati</taxon>
        <taxon>Actinomycetota</taxon>
        <taxon>Actinomycetes</taxon>
        <taxon>Mycobacteriales</taxon>
        <taxon>Mycobacteriaceae</taxon>
        <taxon>Mycobacterium</taxon>
    </lineage>
</organism>
<comment type="caution">
    <text evidence="3">The sequence shown here is derived from an EMBL/GenBank/DDBJ whole genome shotgun (WGS) entry which is preliminary data.</text>
</comment>
<feature type="domain" description="PknH-like extracellular" evidence="2">
    <location>
        <begin position="51"/>
        <end position="227"/>
    </location>
</feature>
<evidence type="ECO:0000259" key="2">
    <source>
        <dbReference type="Pfam" id="PF14032"/>
    </source>
</evidence>
<evidence type="ECO:0000256" key="1">
    <source>
        <dbReference type="SAM" id="SignalP"/>
    </source>
</evidence>
<dbReference type="InterPro" id="IPR026954">
    <property type="entry name" value="PknH-like_Extracell"/>
</dbReference>
<dbReference type="OrthoDB" id="4698824at2"/>
<dbReference type="EMBL" id="LQPW01000086">
    <property type="protein sequence ID" value="ORX02734.1"/>
    <property type="molecule type" value="Genomic_DNA"/>
</dbReference>
<dbReference type="RefSeq" id="WP_085671026.1">
    <property type="nucleotide sequence ID" value="NZ_JACKRU010000896.1"/>
</dbReference>
<evidence type="ECO:0000313" key="4">
    <source>
        <dbReference type="Proteomes" id="UP000193317"/>
    </source>
</evidence>
<name>A0A1X2EHX8_MYCSZ</name>
<proteinExistence type="predicted"/>
<keyword evidence="1" id="KW-0732">Signal</keyword>
<feature type="signal peptide" evidence="1">
    <location>
        <begin position="1"/>
        <end position="34"/>
    </location>
</feature>
<feature type="chain" id="PRO_5039221620" description="PknH-like extracellular domain-containing protein" evidence="1">
    <location>
        <begin position="35"/>
        <end position="238"/>
    </location>
</feature>
<keyword evidence="4" id="KW-1185">Reference proteome</keyword>
<evidence type="ECO:0000313" key="3">
    <source>
        <dbReference type="EMBL" id="ORX02734.1"/>
    </source>
</evidence>